<feature type="region of interest" description="Disordered" evidence="1">
    <location>
        <begin position="1"/>
        <end position="51"/>
    </location>
</feature>
<gene>
    <name evidence="2" type="ORF">A6R68_01031</name>
</gene>
<dbReference type="AlphaFoldDB" id="A0A1A6GVR7"/>
<evidence type="ECO:0000313" key="2">
    <source>
        <dbReference type="EMBL" id="OBS70428.1"/>
    </source>
</evidence>
<evidence type="ECO:0000313" key="3">
    <source>
        <dbReference type="Proteomes" id="UP000092124"/>
    </source>
</evidence>
<evidence type="ECO:0000256" key="1">
    <source>
        <dbReference type="SAM" id="MobiDB-lite"/>
    </source>
</evidence>
<comment type="caution">
    <text evidence="2">The sequence shown here is derived from an EMBL/GenBank/DDBJ whole genome shotgun (WGS) entry which is preliminary data.</text>
</comment>
<proteinExistence type="predicted"/>
<name>A0A1A6GVR7_NEOLE</name>
<reference evidence="2 3" key="1">
    <citation type="submission" date="2016-06" db="EMBL/GenBank/DDBJ databases">
        <title>The Draft Genome Sequence and Annotation of the Desert Woodrat Neotoma lepida.</title>
        <authorList>
            <person name="Campbell M."/>
            <person name="Oakeson K.F."/>
            <person name="Yandell M."/>
            <person name="Halpert J.R."/>
            <person name="Dearing D."/>
        </authorList>
    </citation>
    <scope>NUCLEOTIDE SEQUENCE [LARGE SCALE GENOMIC DNA]</scope>
    <source>
        <strain evidence="2">417</strain>
        <tissue evidence="2">Liver</tissue>
    </source>
</reference>
<feature type="compositionally biased region" description="Basic and acidic residues" evidence="1">
    <location>
        <begin position="37"/>
        <end position="51"/>
    </location>
</feature>
<dbReference type="Proteomes" id="UP000092124">
    <property type="component" value="Unassembled WGS sequence"/>
</dbReference>
<feature type="compositionally biased region" description="Polar residues" evidence="1">
    <location>
        <begin position="265"/>
        <end position="283"/>
    </location>
</feature>
<feature type="region of interest" description="Disordered" evidence="1">
    <location>
        <begin position="348"/>
        <end position="377"/>
    </location>
</feature>
<feature type="non-terminal residue" evidence="2">
    <location>
        <position position="1"/>
    </location>
</feature>
<organism evidence="2 3">
    <name type="scientific">Neotoma lepida</name>
    <name type="common">Desert woodrat</name>
    <dbReference type="NCBI Taxonomy" id="56216"/>
    <lineage>
        <taxon>Eukaryota</taxon>
        <taxon>Metazoa</taxon>
        <taxon>Chordata</taxon>
        <taxon>Craniata</taxon>
        <taxon>Vertebrata</taxon>
        <taxon>Euteleostomi</taxon>
        <taxon>Mammalia</taxon>
        <taxon>Eutheria</taxon>
        <taxon>Euarchontoglires</taxon>
        <taxon>Glires</taxon>
        <taxon>Rodentia</taxon>
        <taxon>Myomorpha</taxon>
        <taxon>Muroidea</taxon>
        <taxon>Cricetidae</taxon>
        <taxon>Neotominae</taxon>
        <taxon>Neotoma</taxon>
    </lineage>
</organism>
<sequence length="398" mass="44404">AKREERGQQASARKLTSDHRSQFSQAPQPGTPFPFPQKDDDTPPEWGKHLTSTKDRWDLPLRGMIPLTWHKFRCQKPYEGKTFKVPDSWTTDSLQSLRALIKITSSQKTLDPIKEPKENKEGKVPLSREVPECRSNPLSKKSRPSICLTACDQKKSGLFGAHTCEGAKKPDYVYCVGRTYGLQPIRHQSNCDVFGTLEKFKEDDTVPGPSSAYSSTDQHGLGPYNVPHLPMEFWDLPLLPKMLRDYPYPNKRSSEEPNGILELNTSAQGSQEPSPSTQVSGQASLHAKATLGQPRHSPYPKISPRLSNSTKHALRHVLFPEGDVRYSLSELDGLRSIPSAKGRLTSSMYAQKDSSPTSNPQRSVPLTVPSELSFRSSSPLKEISDILPLHKVSLDILN</sequence>
<feature type="non-terminal residue" evidence="2">
    <location>
        <position position="398"/>
    </location>
</feature>
<accession>A0A1A6GVR7</accession>
<protein>
    <submittedName>
        <fullName evidence="2">Uncharacterized protein</fullName>
    </submittedName>
</protein>
<dbReference type="EMBL" id="LZPO01066324">
    <property type="protein sequence ID" value="OBS70428.1"/>
    <property type="molecule type" value="Genomic_DNA"/>
</dbReference>
<dbReference type="OrthoDB" id="9633945at2759"/>
<feature type="region of interest" description="Disordered" evidence="1">
    <location>
        <begin position="265"/>
        <end position="284"/>
    </location>
</feature>
<feature type="compositionally biased region" description="Polar residues" evidence="1">
    <location>
        <begin position="348"/>
        <end position="364"/>
    </location>
</feature>
<keyword evidence="3" id="KW-1185">Reference proteome</keyword>